<dbReference type="GO" id="GO:0005886">
    <property type="term" value="C:plasma membrane"/>
    <property type="evidence" value="ECO:0007669"/>
    <property type="project" value="TreeGrafter"/>
</dbReference>
<evidence type="ECO:0000256" key="2">
    <source>
        <dbReference type="ARBA" id="ARBA00009694"/>
    </source>
</evidence>
<comment type="subcellular location">
    <subcellularLocation>
        <location evidence="1">Membrane</location>
        <topology evidence="1">Multi-pass membrane protein</topology>
    </subcellularLocation>
</comment>
<sequence>MQSRSMILFAAVSGAIGVGLGAFAAHGLKGQLSPYLLDVFKTGVDYQLWHSLALFGCGIWARNFSAKALSYAALLFAVGICLFSGSLYLLVLTGAKWFGPVTPLGGLCFILAWLSLAVAAWRSK</sequence>
<name>A0A066RIF8_9GAMM</name>
<evidence type="ECO:0000313" key="7">
    <source>
        <dbReference type="EMBL" id="KDM90190.1"/>
    </source>
</evidence>
<feature type="transmembrane region" description="Helical" evidence="6">
    <location>
        <begin position="48"/>
        <end position="64"/>
    </location>
</feature>
<dbReference type="InterPro" id="IPR006696">
    <property type="entry name" value="DUF423"/>
</dbReference>
<dbReference type="PANTHER" id="PTHR43461">
    <property type="entry name" value="TRANSMEMBRANE PROTEIN 256"/>
    <property type="match status" value="1"/>
</dbReference>
<gene>
    <name evidence="7" type="ORF">EA58_18635</name>
</gene>
<dbReference type="PANTHER" id="PTHR43461:SF1">
    <property type="entry name" value="TRANSMEMBRANE PROTEIN 256"/>
    <property type="match status" value="1"/>
</dbReference>
<evidence type="ECO:0000256" key="5">
    <source>
        <dbReference type="ARBA" id="ARBA00023136"/>
    </source>
</evidence>
<evidence type="ECO:0000256" key="1">
    <source>
        <dbReference type="ARBA" id="ARBA00004141"/>
    </source>
</evidence>
<evidence type="ECO:0000256" key="4">
    <source>
        <dbReference type="ARBA" id="ARBA00022989"/>
    </source>
</evidence>
<reference evidence="7 8" key="1">
    <citation type="submission" date="2014-04" db="EMBL/GenBank/DDBJ databases">
        <title>Draft genome sequence of Photobacterium halotolerans S2753: a solonamide, ngercheumicin and holomycin producer.</title>
        <authorList>
            <person name="Machado H.R."/>
            <person name="Gram L."/>
        </authorList>
    </citation>
    <scope>NUCLEOTIDE SEQUENCE [LARGE SCALE GENOMIC DNA]</scope>
    <source>
        <strain evidence="7 8">S2753</strain>
    </source>
</reference>
<evidence type="ECO:0000256" key="6">
    <source>
        <dbReference type="SAM" id="Phobius"/>
    </source>
</evidence>
<comment type="similarity">
    <text evidence="2">Belongs to the UPF0382 family.</text>
</comment>
<feature type="transmembrane region" description="Helical" evidence="6">
    <location>
        <begin position="71"/>
        <end position="91"/>
    </location>
</feature>
<keyword evidence="8" id="KW-1185">Reference proteome</keyword>
<keyword evidence="5 6" id="KW-0472">Membrane</keyword>
<proteinExistence type="inferred from homology"/>
<evidence type="ECO:0000256" key="3">
    <source>
        <dbReference type="ARBA" id="ARBA00022692"/>
    </source>
</evidence>
<dbReference type="OrthoDB" id="9802121at2"/>
<dbReference type="EMBL" id="JMIB01000037">
    <property type="protein sequence ID" value="KDM90190.1"/>
    <property type="molecule type" value="Genomic_DNA"/>
</dbReference>
<dbReference type="AlphaFoldDB" id="A0A066RIF8"/>
<dbReference type="STRING" id="1654360.EA58_18635"/>
<protein>
    <submittedName>
        <fullName evidence="7">Membrane protein</fullName>
    </submittedName>
</protein>
<accession>A0A066RIF8</accession>
<keyword evidence="3 6" id="KW-0812">Transmembrane</keyword>
<dbReference type="RefSeq" id="WP_036755993.1">
    <property type="nucleotide sequence ID" value="NZ_JAGSGC010000019.1"/>
</dbReference>
<evidence type="ECO:0000313" key="8">
    <source>
        <dbReference type="Proteomes" id="UP000027192"/>
    </source>
</evidence>
<organism evidence="7 8">
    <name type="scientific">Photobacterium galatheae</name>
    <dbReference type="NCBI Taxonomy" id="1654360"/>
    <lineage>
        <taxon>Bacteria</taxon>
        <taxon>Pseudomonadati</taxon>
        <taxon>Pseudomonadota</taxon>
        <taxon>Gammaproteobacteria</taxon>
        <taxon>Vibrionales</taxon>
        <taxon>Vibrionaceae</taxon>
        <taxon>Photobacterium</taxon>
    </lineage>
</organism>
<feature type="transmembrane region" description="Helical" evidence="6">
    <location>
        <begin position="97"/>
        <end position="121"/>
    </location>
</feature>
<dbReference type="Proteomes" id="UP000027192">
    <property type="component" value="Unassembled WGS sequence"/>
</dbReference>
<dbReference type="Pfam" id="PF04241">
    <property type="entry name" value="DUF423"/>
    <property type="match status" value="1"/>
</dbReference>
<keyword evidence="4 6" id="KW-1133">Transmembrane helix</keyword>
<comment type="caution">
    <text evidence="7">The sequence shown here is derived from an EMBL/GenBank/DDBJ whole genome shotgun (WGS) entry which is preliminary data.</text>
</comment>